<proteinExistence type="inferred from homology"/>
<reference evidence="20" key="1">
    <citation type="submission" date="2023-10" db="EMBL/GenBank/DDBJ databases">
        <authorList>
            <person name="Noh H."/>
        </authorList>
    </citation>
    <scope>NUCLEOTIDE SEQUENCE</scope>
    <source>
        <strain evidence="20">DUCC4014</strain>
    </source>
</reference>
<keyword evidence="7" id="KW-0378">Hydrolase</keyword>
<feature type="binding site" evidence="15">
    <location>
        <position position="205"/>
    </location>
    <ligand>
        <name>Ca(2+)</name>
        <dbReference type="ChEBI" id="CHEBI:29108"/>
        <label>1</label>
    </ligand>
</feature>
<dbReference type="PIRSF" id="PIRSF001024">
    <property type="entry name" value="Alph-amyl_fung"/>
    <property type="match status" value="1"/>
</dbReference>
<accession>A0AAF1BLX7</accession>
<evidence type="ECO:0000256" key="3">
    <source>
        <dbReference type="ARBA" id="ARBA00008061"/>
    </source>
</evidence>
<dbReference type="InterPro" id="IPR006047">
    <property type="entry name" value="GH13_cat_dom"/>
</dbReference>
<evidence type="ECO:0000313" key="21">
    <source>
        <dbReference type="Proteomes" id="UP000827549"/>
    </source>
</evidence>
<name>A0AAF1BLX7_9TREE</name>
<dbReference type="InterPro" id="IPR013780">
    <property type="entry name" value="Glyco_hydro_b"/>
</dbReference>
<evidence type="ECO:0000256" key="9">
    <source>
        <dbReference type="ARBA" id="ARBA00023157"/>
    </source>
</evidence>
<keyword evidence="9 16" id="KW-1015">Disulfide bond</keyword>
<dbReference type="InterPro" id="IPR013777">
    <property type="entry name" value="A-amylase-like"/>
</dbReference>
<dbReference type="GO" id="GO:0005509">
    <property type="term" value="F:calcium ion binding"/>
    <property type="evidence" value="ECO:0007669"/>
    <property type="project" value="InterPro"/>
</dbReference>
<evidence type="ECO:0000256" key="15">
    <source>
        <dbReference type="PIRSR" id="PIRSR001024-3"/>
    </source>
</evidence>
<keyword evidence="12" id="KW-0326">Glycosidase</keyword>
<feature type="binding site" evidence="17">
    <location>
        <position position="379"/>
    </location>
    <ligand>
        <name>substrate</name>
    </ligand>
</feature>
<dbReference type="PANTHER" id="PTHR10357:SF215">
    <property type="entry name" value="ALPHA-AMYLASE 1"/>
    <property type="match status" value="1"/>
</dbReference>
<evidence type="ECO:0000256" key="13">
    <source>
        <dbReference type="PIRSR" id="PIRSR001024-1"/>
    </source>
</evidence>
<keyword evidence="5 15" id="KW-0479">Metal-binding</keyword>
<evidence type="ECO:0000256" key="10">
    <source>
        <dbReference type="ARBA" id="ARBA00023180"/>
    </source>
</evidence>
<feature type="binding site" evidence="17">
    <location>
        <position position="331"/>
    </location>
    <ligand>
        <name>substrate</name>
    </ligand>
</feature>
<dbReference type="Gene3D" id="2.60.40.1180">
    <property type="entry name" value="Golgi alpha-mannosidase II"/>
    <property type="match status" value="1"/>
</dbReference>
<dbReference type="Proteomes" id="UP000827549">
    <property type="component" value="Chromosome 7"/>
</dbReference>
<feature type="signal peptide" evidence="18">
    <location>
        <begin position="1"/>
        <end position="20"/>
    </location>
</feature>
<dbReference type="InterPro" id="IPR015340">
    <property type="entry name" value="A_amylase_C_dom"/>
</dbReference>
<evidence type="ECO:0000256" key="11">
    <source>
        <dbReference type="ARBA" id="ARBA00023277"/>
    </source>
</evidence>
<dbReference type="SUPFAM" id="SSF51445">
    <property type="entry name" value="(Trans)glycosidases"/>
    <property type="match status" value="1"/>
</dbReference>
<feature type="domain" description="Glycosyl hydrolase family 13 catalytic" evidence="19">
    <location>
        <begin position="33"/>
        <end position="403"/>
    </location>
</feature>
<feature type="binding site" evidence="17">
    <location>
        <position position="264"/>
    </location>
    <ligand>
        <name>substrate</name>
    </ligand>
</feature>
<evidence type="ECO:0000256" key="1">
    <source>
        <dbReference type="ARBA" id="ARBA00000548"/>
    </source>
</evidence>
<evidence type="ECO:0000256" key="7">
    <source>
        <dbReference type="ARBA" id="ARBA00022801"/>
    </source>
</evidence>
<dbReference type="Pfam" id="PF00128">
    <property type="entry name" value="Alpha-amylase"/>
    <property type="match status" value="1"/>
</dbReference>
<feature type="disulfide bond" evidence="16">
    <location>
        <begin position="57"/>
        <end position="65"/>
    </location>
</feature>
<feature type="binding site" evidence="15">
    <location>
        <position position="148"/>
    </location>
    <ligand>
        <name>Ca(2+)</name>
        <dbReference type="ChEBI" id="CHEBI:29108"/>
        <label>1</label>
    </ligand>
</feature>
<gene>
    <name evidence="20" type="primary">LKA1</name>
    <name evidence="20" type="ORF">LOC62_07G009103</name>
</gene>
<comment type="similarity">
    <text evidence="3">Belongs to the glycosyl hydrolase 13 family.</text>
</comment>
<feature type="disulfide bond" evidence="16">
    <location>
        <begin position="475"/>
        <end position="514"/>
    </location>
</feature>
<keyword evidence="21" id="KW-1185">Reference proteome</keyword>
<evidence type="ECO:0000256" key="2">
    <source>
        <dbReference type="ARBA" id="ARBA00001913"/>
    </source>
</evidence>
<dbReference type="EC" id="3.2.1.1" evidence="4"/>
<evidence type="ECO:0000256" key="14">
    <source>
        <dbReference type="PIRSR" id="PIRSR001024-2"/>
    </source>
</evidence>
<feature type="binding site" evidence="17">
    <location>
        <position position="234"/>
    </location>
    <ligand>
        <name>substrate</name>
    </ligand>
</feature>
<evidence type="ECO:0000256" key="5">
    <source>
        <dbReference type="ARBA" id="ARBA00022723"/>
    </source>
</evidence>
<sequence length="553" mass="60616">MRFTAAALLAVAASLHSVNAANADEWRSRSIYQLLTDRFAPPSADAPARTNPVPETCDPVAQTWCGGTWLSIIDKLDYLQGMGIDAIWISPVHQNIDVHTPYNYAYHGYWVNDVTKLNARFGSEEDLVTLITELHKRNMYIMIDIAINSIPTLNQNDSLSSESLAADNSMWTDPAYFHKQCWIDYSNQTSCEYCWFGDANLPLMDVNTENPYVISTLNSFIKDFVTKYNIDGLRLDAGKHIPGQFWSGFTQSAGVFTTGEVYDGSWQFTSSYQNQGWMDSVLGFPMNGAISKAFSIKPKNSNMTDFGVAVGQALSSYNNPRVIGNFLENHDMARFRNITADPVLAYNAMVAQFMIEGIPVTYYGQEQDLANGHDDPYNRAALWPTNYENGTTYQRIARLNLIRKQLITSGLQFNGKSYMDDNSTAIGVTQNDIAFRKGPIIYTLNNRGSPEENTSFGINATGWPSQTALIDLLSCQQYITGAGGSLSISYAQPGYGGLPYIFATAGDAKALGICVKATQVGVLAPNSTSAALPSSPMSVGLMGAAALLTASLF</sequence>
<dbReference type="AlphaFoldDB" id="A0AAF1BLX7"/>
<dbReference type="GO" id="GO:0004556">
    <property type="term" value="F:alpha-amylase activity"/>
    <property type="evidence" value="ECO:0007669"/>
    <property type="project" value="UniProtKB-EC"/>
</dbReference>
<evidence type="ECO:0000256" key="12">
    <source>
        <dbReference type="ARBA" id="ARBA00023295"/>
    </source>
</evidence>
<feature type="site" description="Transition state stabilizer" evidence="14">
    <location>
        <position position="331"/>
    </location>
</feature>
<dbReference type="RefSeq" id="XP_062631628.1">
    <property type="nucleotide sequence ID" value="XM_062775644.1"/>
</dbReference>
<evidence type="ECO:0000256" key="16">
    <source>
        <dbReference type="PIRSR" id="PIRSR001024-4"/>
    </source>
</evidence>
<feature type="active site" description="Nucleophile" evidence="13">
    <location>
        <position position="236"/>
    </location>
</feature>
<evidence type="ECO:0000313" key="20">
    <source>
        <dbReference type="EMBL" id="WOO85602.1"/>
    </source>
</evidence>
<feature type="binding site" evidence="15">
    <location>
        <position position="240"/>
    </location>
    <ligand>
        <name>Ca(2+)</name>
        <dbReference type="ChEBI" id="CHEBI:29108"/>
        <label>1</label>
    </ligand>
</feature>
<dbReference type="InterPro" id="IPR017853">
    <property type="entry name" value="GH"/>
</dbReference>
<keyword evidence="8 15" id="KW-0106">Calcium</keyword>
<protein>
    <recommendedName>
        <fullName evidence="4">alpha-amylase</fullName>
        <ecNumber evidence="4">3.2.1.1</ecNumber>
    </recommendedName>
</protein>
<keyword evidence="11" id="KW-0119">Carbohydrate metabolism</keyword>
<dbReference type="GO" id="GO:0016052">
    <property type="term" value="P:carbohydrate catabolic process"/>
    <property type="evidence" value="ECO:0007669"/>
    <property type="project" value="InterPro"/>
</dbReference>
<dbReference type="PANTHER" id="PTHR10357">
    <property type="entry name" value="ALPHA-AMYLASE FAMILY MEMBER"/>
    <property type="match status" value="1"/>
</dbReference>
<evidence type="ECO:0000256" key="17">
    <source>
        <dbReference type="PIRSR" id="PIRSR001024-5"/>
    </source>
</evidence>
<dbReference type="CDD" id="cd11319">
    <property type="entry name" value="AmyAc_euk_AmyA"/>
    <property type="match status" value="1"/>
</dbReference>
<feature type="binding site" evidence="17">
    <location>
        <position position="110"/>
    </location>
    <ligand>
        <name>substrate</name>
    </ligand>
</feature>
<keyword evidence="10" id="KW-0325">Glycoprotein</keyword>
<comment type="catalytic activity">
    <reaction evidence="1">
        <text>Endohydrolysis of (1-&gt;4)-alpha-D-glucosidic linkages in polysaccharides containing three or more (1-&gt;4)-alpha-linked D-glucose units.</text>
        <dbReference type="EC" id="3.2.1.1"/>
    </reaction>
</comment>
<feature type="disulfide bond" evidence="16">
    <location>
        <begin position="181"/>
        <end position="194"/>
    </location>
</feature>
<feature type="binding site" evidence="15">
    <location>
        <position position="236"/>
    </location>
    <ligand>
        <name>Ca(2+)</name>
        <dbReference type="ChEBI" id="CHEBI:29108"/>
        <label>2</label>
    </ligand>
</feature>
<dbReference type="GeneID" id="87812266"/>
<evidence type="ECO:0000256" key="4">
    <source>
        <dbReference type="ARBA" id="ARBA00012595"/>
    </source>
</evidence>
<evidence type="ECO:0000256" key="18">
    <source>
        <dbReference type="SAM" id="SignalP"/>
    </source>
</evidence>
<evidence type="ECO:0000256" key="6">
    <source>
        <dbReference type="ARBA" id="ARBA00022729"/>
    </source>
</evidence>
<comment type="cofactor">
    <cofactor evidence="2">
        <name>Ca(2+)</name>
        <dbReference type="ChEBI" id="CHEBI:29108"/>
    </cofactor>
</comment>
<feature type="binding site" evidence="17">
    <location>
        <position position="62"/>
    </location>
    <ligand>
        <name>substrate</name>
    </ligand>
</feature>
<dbReference type="EMBL" id="CP086720">
    <property type="protein sequence ID" value="WOO85602.1"/>
    <property type="molecule type" value="Genomic_DNA"/>
</dbReference>
<evidence type="ECO:0000256" key="8">
    <source>
        <dbReference type="ARBA" id="ARBA00022837"/>
    </source>
</evidence>
<keyword evidence="6 18" id="KW-0732">Signal</keyword>
<dbReference type="SMART" id="SM00642">
    <property type="entry name" value="Aamy"/>
    <property type="match status" value="1"/>
</dbReference>
<organism evidence="20 21">
    <name type="scientific">Vanrija pseudolonga</name>
    <dbReference type="NCBI Taxonomy" id="143232"/>
    <lineage>
        <taxon>Eukaryota</taxon>
        <taxon>Fungi</taxon>
        <taxon>Dikarya</taxon>
        <taxon>Basidiomycota</taxon>
        <taxon>Agaricomycotina</taxon>
        <taxon>Tremellomycetes</taxon>
        <taxon>Trichosporonales</taxon>
        <taxon>Trichosporonaceae</taxon>
        <taxon>Vanrija</taxon>
    </lineage>
</organism>
<feature type="binding site" evidence="15">
    <location>
        <position position="260"/>
    </location>
    <ligand>
        <name>Ca(2+)</name>
        <dbReference type="ChEBI" id="CHEBI:29108"/>
        <label>2</label>
    </ligand>
</feature>
<evidence type="ECO:0000259" key="19">
    <source>
        <dbReference type="SMART" id="SM00642"/>
    </source>
</evidence>
<feature type="chain" id="PRO_5042031852" description="alpha-amylase" evidence="18">
    <location>
        <begin position="21"/>
        <end position="553"/>
    </location>
</feature>
<dbReference type="Pfam" id="PF09260">
    <property type="entry name" value="A_amylase_dom_C"/>
    <property type="match status" value="1"/>
</dbReference>
<dbReference type="SUPFAM" id="SSF51011">
    <property type="entry name" value="Glycosyl hydrolase domain"/>
    <property type="match status" value="1"/>
</dbReference>
<feature type="binding site" evidence="15">
    <location>
        <position position="192"/>
    </location>
    <ligand>
        <name>Ca(2+)</name>
        <dbReference type="ChEBI" id="CHEBI:29108"/>
        <label>1</label>
    </ligand>
</feature>
<dbReference type="Gene3D" id="3.20.20.80">
    <property type="entry name" value="Glycosidases"/>
    <property type="match status" value="1"/>
</dbReference>
<feature type="active site" description="Proton donor" evidence="13">
    <location>
        <position position="260"/>
    </location>
</feature>